<keyword evidence="2" id="KW-1185">Reference proteome</keyword>
<gene>
    <name evidence="1" type="ORF">PGCG_00317</name>
</gene>
<proteinExistence type="predicted"/>
<name>A0AC59EXF8_9VIRU</name>
<dbReference type="EMBL" id="KC662249">
    <property type="protein sequence ID" value="AGM15628.1"/>
    <property type="molecule type" value="Genomic_DNA"/>
</dbReference>
<dbReference type="Proteomes" id="UP000204225">
    <property type="component" value="Segment"/>
</dbReference>
<reference evidence="1 2" key="1">
    <citation type="journal article" date="2013" name="Proc. Natl. Acad. Sci. U.S.A.">
        <title>Genome of Phaeocystis globosa virus PgV-16T highlights the common ancestry of the largest known DNA viruses infecting eukaryotes.</title>
        <authorList>
            <person name="Santini S."/>
            <person name="Jeudy S."/>
            <person name="Bartoli J."/>
            <person name="Poirot O."/>
            <person name="Lescot M."/>
            <person name="Abergel C."/>
            <person name="Barbe V."/>
            <person name="Wommack K.E."/>
            <person name="Noordeloos A.A."/>
            <person name="Brussaard C.P."/>
            <person name="Claverie J.M."/>
        </authorList>
    </citation>
    <scope>NUCLEOTIDE SEQUENCE [LARGE SCALE GENOMIC DNA]</scope>
    <source>
        <strain evidence="1 2">16T</strain>
    </source>
</reference>
<accession>A0AC59EXF8</accession>
<evidence type="ECO:0000313" key="2">
    <source>
        <dbReference type="Proteomes" id="UP000204225"/>
    </source>
</evidence>
<organism evidence="1 2">
    <name type="scientific">Phaeocystis globosa virus PgV-16T</name>
    <dbReference type="NCBI Taxonomy" id="3071227"/>
    <lineage>
        <taxon>Viruses</taxon>
        <taxon>Varidnaviria</taxon>
        <taxon>Bamfordvirae</taxon>
        <taxon>Nucleocytoviricota</taxon>
        <taxon>Megaviricetes</taxon>
        <taxon>Imitervirales</taxon>
        <taxon>Mesomimiviridae</taxon>
        <taxon>Tethysvirus</taxon>
        <taxon>Tethysvirus hollandense</taxon>
    </lineage>
</organism>
<sequence length="155" mass="17525">MTFKTEVYKKIAHVVLALLFIGIICSCFTFQRRVVQNLSFRENTNLNSNREGFGNKDRDNKDADLIKLIENKLKGLHEEMGGKSGIKEIKEVLTNTKKIVNLEGAKCIINMIEDNKGGRSIDIEKLLSDDNEDNNVKCEKYSTLSSAITDILENL</sequence>
<evidence type="ECO:0000313" key="1">
    <source>
        <dbReference type="EMBL" id="AGM15628.1"/>
    </source>
</evidence>
<protein>
    <submittedName>
        <fullName evidence="1">Uncharacterized protein</fullName>
    </submittedName>
</protein>